<name>A0ABD0RPM6_CIRMR</name>
<sequence>GTENAEAEDERQRHAQASWVQRMLTSIMGDTTLFTTREGRAGKVHNFMLGLNLNSTLPFSPFSGLMNQTSVDEEVDAVT</sequence>
<feature type="non-terminal residue" evidence="2">
    <location>
        <position position="1"/>
    </location>
</feature>
<dbReference type="AlphaFoldDB" id="A0ABD0RPM6"/>
<evidence type="ECO:0000313" key="3">
    <source>
        <dbReference type="Proteomes" id="UP001529510"/>
    </source>
</evidence>
<proteinExistence type="predicted"/>
<gene>
    <name evidence="2" type="ORF">M9458_003670</name>
</gene>
<feature type="domain" description="PLA2c" evidence="1">
    <location>
        <begin position="2"/>
        <end position="78"/>
    </location>
</feature>
<comment type="caution">
    <text evidence="2">The sequence shown here is derived from an EMBL/GenBank/DDBJ whole genome shotgun (WGS) entry which is preliminary data.</text>
</comment>
<evidence type="ECO:0000259" key="1">
    <source>
        <dbReference type="Pfam" id="PF01735"/>
    </source>
</evidence>
<dbReference type="Proteomes" id="UP001529510">
    <property type="component" value="Unassembled WGS sequence"/>
</dbReference>
<dbReference type="SUPFAM" id="SSF52151">
    <property type="entry name" value="FabD/lysophospholipase-like"/>
    <property type="match status" value="1"/>
</dbReference>
<dbReference type="InterPro" id="IPR016035">
    <property type="entry name" value="Acyl_Trfase/lysoPLipase"/>
</dbReference>
<organism evidence="2 3">
    <name type="scientific">Cirrhinus mrigala</name>
    <name type="common">Mrigala</name>
    <dbReference type="NCBI Taxonomy" id="683832"/>
    <lineage>
        <taxon>Eukaryota</taxon>
        <taxon>Metazoa</taxon>
        <taxon>Chordata</taxon>
        <taxon>Craniata</taxon>
        <taxon>Vertebrata</taxon>
        <taxon>Euteleostomi</taxon>
        <taxon>Actinopterygii</taxon>
        <taxon>Neopterygii</taxon>
        <taxon>Teleostei</taxon>
        <taxon>Ostariophysi</taxon>
        <taxon>Cypriniformes</taxon>
        <taxon>Cyprinidae</taxon>
        <taxon>Labeoninae</taxon>
        <taxon>Labeonini</taxon>
        <taxon>Cirrhinus</taxon>
    </lineage>
</organism>
<dbReference type="InterPro" id="IPR002642">
    <property type="entry name" value="LysoPLipase_cat_dom"/>
</dbReference>
<evidence type="ECO:0000313" key="2">
    <source>
        <dbReference type="EMBL" id="KAL0200483.1"/>
    </source>
</evidence>
<reference evidence="2 3" key="1">
    <citation type="submission" date="2024-05" db="EMBL/GenBank/DDBJ databases">
        <title>Genome sequencing and assembly of Indian major carp, Cirrhinus mrigala (Hamilton, 1822).</title>
        <authorList>
            <person name="Mohindra V."/>
            <person name="Chowdhury L.M."/>
            <person name="Lal K."/>
            <person name="Jena J.K."/>
        </authorList>
    </citation>
    <scope>NUCLEOTIDE SEQUENCE [LARGE SCALE GENOMIC DNA]</scope>
    <source>
        <strain evidence="2">CM1030</strain>
        <tissue evidence="2">Blood</tissue>
    </source>
</reference>
<feature type="non-terminal residue" evidence="2">
    <location>
        <position position="79"/>
    </location>
</feature>
<accession>A0ABD0RPM6</accession>
<keyword evidence="3" id="KW-1185">Reference proteome</keyword>
<protein>
    <recommendedName>
        <fullName evidence="1">PLA2c domain-containing protein</fullName>
    </recommendedName>
</protein>
<dbReference type="Pfam" id="PF01735">
    <property type="entry name" value="PLA2_B"/>
    <property type="match status" value="1"/>
</dbReference>
<dbReference type="EMBL" id="JAMKFB020000002">
    <property type="protein sequence ID" value="KAL0200483.1"/>
    <property type="molecule type" value="Genomic_DNA"/>
</dbReference>